<organism evidence="1 2">
    <name type="scientific">Salix purpurea</name>
    <name type="common">Purple osier willow</name>
    <dbReference type="NCBI Taxonomy" id="77065"/>
    <lineage>
        <taxon>Eukaryota</taxon>
        <taxon>Viridiplantae</taxon>
        <taxon>Streptophyta</taxon>
        <taxon>Embryophyta</taxon>
        <taxon>Tracheophyta</taxon>
        <taxon>Spermatophyta</taxon>
        <taxon>Magnoliopsida</taxon>
        <taxon>eudicotyledons</taxon>
        <taxon>Gunneridae</taxon>
        <taxon>Pentapetalae</taxon>
        <taxon>rosids</taxon>
        <taxon>fabids</taxon>
        <taxon>Malpighiales</taxon>
        <taxon>Salicaceae</taxon>
        <taxon>Saliceae</taxon>
        <taxon>Salix</taxon>
    </lineage>
</organism>
<proteinExistence type="predicted"/>
<dbReference type="EMBL" id="JAPFFK010000004">
    <property type="protein sequence ID" value="KAJ6766348.1"/>
    <property type="molecule type" value="Genomic_DNA"/>
</dbReference>
<comment type="caution">
    <text evidence="1">The sequence shown here is derived from an EMBL/GenBank/DDBJ whole genome shotgun (WGS) entry which is preliminary data.</text>
</comment>
<evidence type="ECO:0000313" key="1">
    <source>
        <dbReference type="EMBL" id="KAJ6766348.1"/>
    </source>
</evidence>
<dbReference type="Proteomes" id="UP001151532">
    <property type="component" value="Chromosome 4"/>
</dbReference>
<sequence length="158" mass="17497">MVVNGRPIKRMKRRVTADLYNFLTFPASSSSSPPPPGGPFRANVRSFLTEHALLSPPSSLFPHLLTWQISFRVGDLVECGGGEAGPEVVSLDVVEEDVARSRSVYCDQCRVVGELTQLELLKNALFSPHAFSSRAICWSGRETRELPLPLPLLFLLYL</sequence>
<gene>
    <name evidence="1" type="ORF">OIU79_022324</name>
</gene>
<reference evidence="1" key="2">
    <citation type="journal article" date="2023" name="Int. J. Mol. Sci.">
        <title>De Novo Assembly and Annotation of 11 Diverse Shrub Willow (Salix) Genomes Reveals Novel Gene Organization in Sex-Linked Regions.</title>
        <authorList>
            <person name="Hyden B."/>
            <person name="Feng K."/>
            <person name="Yates T.B."/>
            <person name="Jawdy S."/>
            <person name="Cereghino C."/>
            <person name="Smart L.B."/>
            <person name="Muchero W."/>
        </authorList>
    </citation>
    <scope>NUCLEOTIDE SEQUENCE</scope>
    <source>
        <tissue evidence="1">Shoot tip</tissue>
    </source>
</reference>
<dbReference type="OrthoDB" id="1586337at2759"/>
<keyword evidence="2" id="KW-1185">Reference proteome</keyword>
<dbReference type="PANTHER" id="PTHR46201">
    <property type="entry name" value="PHD FINGER PROTEIN MALE MEIOCYTE DEATH 1-RELATED"/>
    <property type="match status" value="1"/>
</dbReference>
<dbReference type="PANTHER" id="PTHR46201:SF3">
    <property type="entry name" value="OS01G0877500 PROTEIN"/>
    <property type="match status" value="1"/>
</dbReference>
<protein>
    <submittedName>
        <fullName evidence="1">Uncharacterized protein</fullName>
    </submittedName>
</protein>
<reference evidence="1" key="1">
    <citation type="submission" date="2022-11" db="EMBL/GenBank/DDBJ databases">
        <authorList>
            <person name="Hyden B.L."/>
            <person name="Feng K."/>
            <person name="Yates T."/>
            <person name="Jawdy S."/>
            <person name="Smart L.B."/>
            <person name="Muchero W."/>
        </authorList>
    </citation>
    <scope>NUCLEOTIDE SEQUENCE</scope>
    <source>
        <tissue evidence="1">Shoot tip</tissue>
    </source>
</reference>
<name>A0A9Q1ACP2_SALPP</name>
<dbReference type="AlphaFoldDB" id="A0A9Q1ACP2"/>
<accession>A0A9Q1ACP2</accession>
<evidence type="ECO:0000313" key="2">
    <source>
        <dbReference type="Proteomes" id="UP001151532"/>
    </source>
</evidence>